<proteinExistence type="predicted"/>
<feature type="region of interest" description="Disordered" evidence="1">
    <location>
        <begin position="342"/>
        <end position="370"/>
    </location>
</feature>
<dbReference type="Proteomes" id="UP000243217">
    <property type="component" value="Unassembled WGS sequence"/>
</dbReference>
<dbReference type="PRINTS" id="PR01217">
    <property type="entry name" value="PRICHEXTENSN"/>
</dbReference>
<feature type="compositionally biased region" description="Low complexity" evidence="1">
    <location>
        <begin position="82"/>
        <end position="113"/>
    </location>
</feature>
<feature type="compositionally biased region" description="Polar residues" evidence="1">
    <location>
        <begin position="342"/>
        <end position="356"/>
    </location>
</feature>
<keyword evidence="2" id="KW-1133">Transmembrane helix</keyword>
<evidence type="ECO:0000313" key="4">
    <source>
        <dbReference type="EMBL" id="OQS05094.1"/>
    </source>
</evidence>
<keyword evidence="5" id="KW-1185">Reference proteome</keyword>
<sequence length="409" mass="41951">MKVFWLSLGVLAVLWPTSNAQNGTVVTSVPSSEVPTSLPVVTSEPVSTITPPVPSSSTITPTTSTPEPSSTESPTNPPPAPTQSTKTPTPSSDAPTHSSIAPSPSTIAPNPSTKGPSPSPVTDSPATEAPVATDSSSTNLPKTIAPSTEEPGNIPESTTSEPVTSSIVRSTTEAPETIVPVDTSIEVPAVSTATAPKAASPATTIPVSEVVSKSSPNSSSLPLILGIAGGAVSCVLIAACFVYHRAYSQRDSSEDPKTPPGEIRYHGLSPSMHHTHNSSLNNPTFLNPSFVKRASSVNKTPVHALNSPSRAVTNQALWDVLLGRDTITSDPSPNVISRFANGSQSSSIDVGTSYSESHVGGGSSFDSSRAPSSIAVSECSDIYPSSGSLFRVSSGLRSTTSSDVIEMEL</sequence>
<comment type="caution">
    <text evidence="4">The sequence shown here is derived from an EMBL/GenBank/DDBJ whole genome shotgun (WGS) entry which is preliminary data.</text>
</comment>
<organism evidence="4 5">
    <name type="scientific">Thraustotheca clavata</name>
    <dbReference type="NCBI Taxonomy" id="74557"/>
    <lineage>
        <taxon>Eukaryota</taxon>
        <taxon>Sar</taxon>
        <taxon>Stramenopiles</taxon>
        <taxon>Oomycota</taxon>
        <taxon>Saprolegniomycetes</taxon>
        <taxon>Saprolegniales</taxon>
        <taxon>Achlyaceae</taxon>
        <taxon>Thraustotheca</taxon>
    </lineage>
</organism>
<dbReference type="EMBL" id="JNBS01000506">
    <property type="protein sequence ID" value="OQS05094.1"/>
    <property type="molecule type" value="Genomic_DNA"/>
</dbReference>
<dbReference type="OrthoDB" id="79797at2759"/>
<evidence type="ECO:0008006" key="6">
    <source>
        <dbReference type="Google" id="ProtNLM"/>
    </source>
</evidence>
<dbReference type="AlphaFoldDB" id="A0A1W0A491"/>
<evidence type="ECO:0000256" key="2">
    <source>
        <dbReference type="SAM" id="Phobius"/>
    </source>
</evidence>
<feature type="region of interest" description="Disordered" evidence="1">
    <location>
        <begin position="248"/>
        <end position="283"/>
    </location>
</feature>
<protein>
    <recommendedName>
        <fullName evidence="6">Secreted protein</fullName>
    </recommendedName>
</protein>
<evidence type="ECO:0000256" key="3">
    <source>
        <dbReference type="SAM" id="SignalP"/>
    </source>
</evidence>
<evidence type="ECO:0000256" key="1">
    <source>
        <dbReference type="SAM" id="MobiDB-lite"/>
    </source>
</evidence>
<keyword evidence="2" id="KW-0812">Transmembrane</keyword>
<feature type="chain" id="PRO_5012303196" description="Secreted protein" evidence="3">
    <location>
        <begin position="21"/>
        <end position="409"/>
    </location>
</feature>
<feature type="compositionally biased region" description="Low complexity" evidence="1">
    <location>
        <begin position="154"/>
        <end position="168"/>
    </location>
</feature>
<feature type="signal peptide" evidence="3">
    <location>
        <begin position="1"/>
        <end position="20"/>
    </location>
</feature>
<feature type="region of interest" description="Disordered" evidence="1">
    <location>
        <begin position="193"/>
        <end position="217"/>
    </location>
</feature>
<keyword evidence="3" id="KW-0732">Signal</keyword>
<evidence type="ECO:0000313" key="5">
    <source>
        <dbReference type="Proteomes" id="UP000243217"/>
    </source>
</evidence>
<accession>A0A1W0A491</accession>
<feature type="transmembrane region" description="Helical" evidence="2">
    <location>
        <begin position="221"/>
        <end position="243"/>
    </location>
</feature>
<gene>
    <name evidence="4" type="ORF">THRCLA_02723</name>
</gene>
<feature type="region of interest" description="Disordered" evidence="1">
    <location>
        <begin position="25"/>
        <end position="180"/>
    </location>
</feature>
<feature type="compositionally biased region" description="Low complexity" evidence="1">
    <location>
        <begin position="25"/>
        <end position="74"/>
    </location>
</feature>
<feature type="compositionally biased region" description="Polar residues" evidence="1">
    <location>
        <begin position="114"/>
        <end position="125"/>
    </location>
</feature>
<name>A0A1W0A491_9STRA</name>
<reference evidence="4 5" key="1">
    <citation type="journal article" date="2014" name="Genome Biol. Evol.">
        <title>The secreted proteins of Achlya hypogyna and Thraustotheca clavata identify the ancestral oomycete secretome and reveal gene acquisitions by horizontal gene transfer.</title>
        <authorList>
            <person name="Misner I."/>
            <person name="Blouin N."/>
            <person name="Leonard G."/>
            <person name="Richards T.A."/>
            <person name="Lane C.E."/>
        </authorList>
    </citation>
    <scope>NUCLEOTIDE SEQUENCE [LARGE SCALE GENOMIC DNA]</scope>
    <source>
        <strain evidence="4 5">ATCC 34112</strain>
    </source>
</reference>
<keyword evidence="2" id="KW-0472">Membrane</keyword>